<sequence length="77" mass="8223">MENAAQSRAAGVRIGAGSVLVKDRYRQQGDAISIVSCRDEANKNAAGASALRRVEKEKQDMRRTANDQNFGGVSDGV</sequence>
<protein>
    <submittedName>
        <fullName evidence="2">Uncharacterized protein</fullName>
    </submittedName>
</protein>
<evidence type="ECO:0000313" key="2">
    <source>
        <dbReference type="EMBL" id="KGA35004.1"/>
    </source>
</evidence>
<evidence type="ECO:0000313" key="3">
    <source>
        <dbReference type="Proteomes" id="UP000029435"/>
    </source>
</evidence>
<gene>
    <name evidence="2" type="ORF">KU74_00630</name>
</gene>
<feature type="region of interest" description="Disordered" evidence="1">
    <location>
        <begin position="45"/>
        <end position="77"/>
    </location>
</feature>
<dbReference type="AlphaFoldDB" id="A0A0M2F1V2"/>
<comment type="caution">
    <text evidence="2">The sequence shown here is derived from an EMBL/GenBank/DDBJ whole genome shotgun (WGS) entry which is preliminary data.</text>
</comment>
<accession>A0A0M2F1V2</accession>
<organism evidence="2 3">
    <name type="scientific">Pectobacterium brasiliense</name>
    <dbReference type="NCBI Taxonomy" id="180957"/>
    <lineage>
        <taxon>Bacteria</taxon>
        <taxon>Pseudomonadati</taxon>
        <taxon>Pseudomonadota</taxon>
        <taxon>Gammaproteobacteria</taxon>
        <taxon>Enterobacterales</taxon>
        <taxon>Pectobacteriaceae</taxon>
        <taxon>Pectobacterium</taxon>
    </lineage>
</organism>
<feature type="compositionally biased region" description="Basic and acidic residues" evidence="1">
    <location>
        <begin position="52"/>
        <end position="65"/>
    </location>
</feature>
<dbReference type="RefSeq" id="WP_039311490.1">
    <property type="nucleotide sequence ID" value="NZ_JQOD01000001.1"/>
</dbReference>
<dbReference type="OrthoDB" id="7064309at2"/>
<dbReference type="Proteomes" id="UP000029435">
    <property type="component" value="Unassembled WGS sequence"/>
</dbReference>
<evidence type="ECO:0000256" key="1">
    <source>
        <dbReference type="SAM" id="MobiDB-lite"/>
    </source>
</evidence>
<name>A0A0M2F1V2_9GAMM</name>
<proteinExistence type="predicted"/>
<dbReference type="EMBL" id="JQOD01000001">
    <property type="protein sequence ID" value="KGA35004.1"/>
    <property type="molecule type" value="Genomic_DNA"/>
</dbReference>
<reference evidence="2 3" key="1">
    <citation type="submission" date="2014-08" db="EMBL/GenBank/DDBJ databases">
        <title>Genome sequences of NCPPB Pectobacterium isolates.</title>
        <authorList>
            <person name="Glover R.H."/>
            <person name="Sapp M."/>
            <person name="Elphinstone J."/>
        </authorList>
    </citation>
    <scope>NUCLEOTIDE SEQUENCE [LARGE SCALE GENOMIC DNA]</scope>
    <source>
        <strain evidence="2 3">LMG 21372</strain>
    </source>
</reference>